<reference evidence="2 3" key="1">
    <citation type="submission" date="2017-09" db="EMBL/GenBank/DDBJ databases">
        <title>Depth-based differentiation of microbial function through sediment-hosted aquifers and enrichment of novel symbionts in the deep terrestrial subsurface.</title>
        <authorList>
            <person name="Probst A.J."/>
            <person name="Ladd B."/>
            <person name="Jarett J.K."/>
            <person name="Geller-Mcgrath D.E."/>
            <person name="Sieber C.M."/>
            <person name="Emerson J.B."/>
            <person name="Anantharaman K."/>
            <person name="Thomas B.C."/>
            <person name="Malmstrom R."/>
            <person name="Stieglmeier M."/>
            <person name="Klingl A."/>
            <person name="Woyke T."/>
            <person name="Ryan C.M."/>
            <person name="Banfield J.F."/>
        </authorList>
    </citation>
    <scope>NUCLEOTIDE SEQUENCE [LARGE SCALE GENOMIC DNA]</scope>
    <source>
        <strain evidence="2">CG22_combo_CG10-13_8_21_14_all_43_12</strain>
    </source>
</reference>
<keyword evidence="1" id="KW-0472">Membrane</keyword>
<feature type="transmembrane region" description="Helical" evidence="1">
    <location>
        <begin position="60"/>
        <end position="82"/>
    </location>
</feature>
<proteinExistence type="predicted"/>
<evidence type="ECO:0000313" key="2">
    <source>
        <dbReference type="EMBL" id="PIP85931.1"/>
    </source>
</evidence>
<comment type="caution">
    <text evidence="2">The sequence shown here is derived from an EMBL/GenBank/DDBJ whole genome shotgun (WGS) entry which is preliminary data.</text>
</comment>
<gene>
    <name evidence="2" type="ORF">COW83_01665</name>
</gene>
<dbReference type="EMBL" id="PCTR01000055">
    <property type="protein sequence ID" value="PIP85931.1"/>
    <property type="molecule type" value="Genomic_DNA"/>
</dbReference>
<evidence type="ECO:0000256" key="1">
    <source>
        <dbReference type="SAM" id="Phobius"/>
    </source>
</evidence>
<accession>A0A2H0DV63</accession>
<keyword evidence="1" id="KW-1133">Transmembrane helix</keyword>
<dbReference type="AlphaFoldDB" id="A0A2H0DV63"/>
<name>A0A2H0DV63_9BACT</name>
<organism evidence="2 3">
    <name type="scientific">Candidatus Collierbacteria bacterium CG22_combo_CG10-13_8_21_14_all_43_12</name>
    <dbReference type="NCBI Taxonomy" id="1974537"/>
    <lineage>
        <taxon>Bacteria</taxon>
        <taxon>Candidatus Collieribacteriota</taxon>
    </lineage>
</organism>
<feature type="transmembrane region" description="Helical" evidence="1">
    <location>
        <begin position="29"/>
        <end position="48"/>
    </location>
</feature>
<keyword evidence="1" id="KW-0812">Transmembrane</keyword>
<feature type="non-terminal residue" evidence="2">
    <location>
        <position position="1"/>
    </location>
</feature>
<protein>
    <submittedName>
        <fullName evidence="2">Uncharacterized protein</fullName>
    </submittedName>
</protein>
<evidence type="ECO:0000313" key="3">
    <source>
        <dbReference type="Proteomes" id="UP000231136"/>
    </source>
</evidence>
<sequence length="142" mass="16173">YIIKEYILDDGAPFWDKTIRVFKVIEDHFMWPVNWFIITVGANMPPLLNSTFSRTVIGRTLPQVSSAILTLSLISLAAMVLIDLKARPKVADLPAWRKMAAPFEFVLLPIVGFFFSALPGLDAHTRLMMGRYLEYRVTEKKA</sequence>
<dbReference type="Proteomes" id="UP000231136">
    <property type="component" value="Unassembled WGS sequence"/>
</dbReference>
<feature type="transmembrane region" description="Helical" evidence="1">
    <location>
        <begin position="102"/>
        <end position="121"/>
    </location>
</feature>